<evidence type="ECO:0000256" key="5">
    <source>
        <dbReference type="ARBA" id="ARBA00022842"/>
    </source>
</evidence>
<sequence length="219" mass="24871">MGFELLSSLKVLPTSLIGTYARELALVAGAQMQDVYFGAVDRVPAVREILEVYRYKTARYTFSLPFRIGGLLAGSNSRTIKQLEELGEHLGLIFQLKDDELGLYGTEKEIGKPVGSDLREGKKTLYYCFLFKRATPQEKKRLQNIFGRPAASGIPLRREKLEIKFVHSLIAKYGILAEIEKFLEKEVKRARGIIGQIRVAAKYKKILNEILEYNLRRTG</sequence>
<evidence type="ECO:0000256" key="1">
    <source>
        <dbReference type="ARBA" id="ARBA00001946"/>
    </source>
</evidence>
<organism evidence="6 7">
    <name type="scientific">Candidatus Magasanikbacteria bacterium RIFCSPHIGHO2_01_FULL_47_8</name>
    <dbReference type="NCBI Taxonomy" id="1798673"/>
    <lineage>
        <taxon>Bacteria</taxon>
        <taxon>Candidatus Magasanikiibacteriota</taxon>
    </lineage>
</organism>
<dbReference type="InterPro" id="IPR000092">
    <property type="entry name" value="Polyprenyl_synt"/>
</dbReference>
<proteinExistence type="inferred from homology"/>
<evidence type="ECO:0000313" key="6">
    <source>
        <dbReference type="EMBL" id="OGH69278.1"/>
    </source>
</evidence>
<evidence type="ECO:0000256" key="3">
    <source>
        <dbReference type="ARBA" id="ARBA00022679"/>
    </source>
</evidence>
<dbReference type="SUPFAM" id="SSF48576">
    <property type="entry name" value="Terpenoid synthases"/>
    <property type="match status" value="1"/>
</dbReference>
<dbReference type="Proteomes" id="UP000177953">
    <property type="component" value="Unassembled WGS sequence"/>
</dbReference>
<dbReference type="AlphaFoldDB" id="A0A1F6MCK2"/>
<comment type="cofactor">
    <cofactor evidence="1">
        <name>Mg(2+)</name>
        <dbReference type="ChEBI" id="CHEBI:18420"/>
    </cofactor>
</comment>
<dbReference type="Pfam" id="PF00348">
    <property type="entry name" value="polyprenyl_synt"/>
    <property type="match status" value="1"/>
</dbReference>
<dbReference type="PANTHER" id="PTHR12001">
    <property type="entry name" value="GERANYLGERANYL PYROPHOSPHATE SYNTHASE"/>
    <property type="match status" value="1"/>
</dbReference>
<comment type="similarity">
    <text evidence="2">Belongs to the FPP/GGPP synthase family.</text>
</comment>
<protein>
    <recommendedName>
        <fullName evidence="8">Polyprenyl synthetase</fullName>
    </recommendedName>
</protein>
<comment type="caution">
    <text evidence="6">The sequence shown here is derived from an EMBL/GenBank/DDBJ whole genome shotgun (WGS) entry which is preliminary data.</text>
</comment>
<evidence type="ECO:0000256" key="4">
    <source>
        <dbReference type="ARBA" id="ARBA00022723"/>
    </source>
</evidence>
<keyword evidence="3" id="KW-0808">Transferase</keyword>
<evidence type="ECO:0008006" key="8">
    <source>
        <dbReference type="Google" id="ProtNLM"/>
    </source>
</evidence>
<accession>A0A1F6MCK2</accession>
<dbReference type="GO" id="GO:0046872">
    <property type="term" value="F:metal ion binding"/>
    <property type="evidence" value="ECO:0007669"/>
    <property type="project" value="UniProtKB-KW"/>
</dbReference>
<gene>
    <name evidence="6" type="ORF">A2754_01045</name>
</gene>
<keyword evidence="4" id="KW-0479">Metal-binding</keyword>
<dbReference type="PANTHER" id="PTHR12001:SF85">
    <property type="entry name" value="SHORT CHAIN ISOPRENYL DIPHOSPHATE SYNTHASE"/>
    <property type="match status" value="1"/>
</dbReference>
<name>A0A1F6MCK2_9BACT</name>
<dbReference type="EMBL" id="MFPU01000054">
    <property type="protein sequence ID" value="OGH69278.1"/>
    <property type="molecule type" value="Genomic_DNA"/>
</dbReference>
<dbReference type="Gene3D" id="1.10.600.10">
    <property type="entry name" value="Farnesyl Diphosphate Synthase"/>
    <property type="match status" value="1"/>
</dbReference>
<dbReference type="GO" id="GO:0008299">
    <property type="term" value="P:isoprenoid biosynthetic process"/>
    <property type="evidence" value="ECO:0007669"/>
    <property type="project" value="InterPro"/>
</dbReference>
<reference evidence="6 7" key="1">
    <citation type="journal article" date="2016" name="Nat. Commun.">
        <title>Thousands of microbial genomes shed light on interconnected biogeochemical processes in an aquifer system.</title>
        <authorList>
            <person name="Anantharaman K."/>
            <person name="Brown C.T."/>
            <person name="Hug L.A."/>
            <person name="Sharon I."/>
            <person name="Castelle C.J."/>
            <person name="Probst A.J."/>
            <person name="Thomas B.C."/>
            <person name="Singh A."/>
            <person name="Wilkins M.J."/>
            <person name="Karaoz U."/>
            <person name="Brodie E.L."/>
            <person name="Williams K.H."/>
            <person name="Hubbard S.S."/>
            <person name="Banfield J.F."/>
        </authorList>
    </citation>
    <scope>NUCLEOTIDE SEQUENCE [LARGE SCALE GENOMIC DNA]</scope>
</reference>
<keyword evidence="5" id="KW-0460">Magnesium</keyword>
<dbReference type="GO" id="GO:0004659">
    <property type="term" value="F:prenyltransferase activity"/>
    <property type="evidence" value="ECO:0007669"/>
    <property type="project" value="InterPro"/>
</dbReference>
<evidence type="ECO:0000256" key="2">
    <source>
        <dbReference type="ARBA" id="ARBA00006706"/>
    </source>
</evidence>
<evidence type="ECO:0000313" key="7">
    <source>
        <dbReference type="Proteomes" id="UP000177953"/>
    </source>
</evidence>
<dbReference type="InterPro" id="IPR008949">
    <property type="entry name" value="Isoprenoid_synthase_dom_sf"/>
</dbReference>